<evidence type="ECO:0000313" key="4">
    <source>
        <dbReference type="Proteomes" id="UP000238083"/>
    </source>
</evidence>
<dbReference type="AlphaFoldDB" id="A0A2T0R2A3"/>
<feature type="transmembrane region" description="Helical" evidence="2">
    <location>
        <begin position="20"/>
        <end position="39"/>
    </location>
</feature>
<name>A0A2T0R2A3_9ACTN</name>
<gene>
    <name evidence="3" type="ORF">CLV37_10756</name>
</gene>
<proteinExistence type="predicted"/>
<comment type="caution">
    <text evidence="3">The sequence shown here is derived from an EMBL/GenBank/DDBJ whole genome shotgun (WGS) entry which is preliminary data.</text>
</comment>
<sequence>MNPPAPWSAAHPVLAGEVHLFVAAGTLVLGTGAAVAAHASSAASVLVLVVTVLVGSFGIPVWAAGLLAAVTWVVHVGFFVEARGFGVGPEEVENLLLFVATAGAGWWLGRRATVGTVAVQPAPRAGRHRQDPGPGHRGTGSPR</sequence>
<keyword evidence="2" id="KW-0472">Membrane</keyword>
<evidence type="ECO:0000256" key="2">
    <source>
        <dbReference type="SAM" id="Phobius"/>
    </source>
</evidence>
<feature type="transmembrane region" description="Helical" evidence="2">
    <location>
        <begin position="46"/>
        <end position="72"/>
    </location>
</feature>
<dbReference type="EMBL" id="PVZF01000007">
    <property type="protein sequence ID" value="PRY13938.1"/>
    <property type="molecule type" value="Genomic_DNA"/>
</dbReference>
<protein>
    <submittedName>
        <fullName evidence="3">Uncharacterized protein</fullName>
    </submittedName>
</protein>
<accession>A0A2T0R2A3</accession>
<keyword evidence="2" id="KW-1133">Transmembrane helix</keyword>
<dbReference type="Proteomes" id="UP000238083">
    <property type="component" value="Unassembled WGS sequence"/>
</dbReference>
<feature type="region of interest" description="Disordered" evidence="1">
    <location>
        <begin position="119"/>
        <end position="143"/>
    </location>
</feature>
<keyword evidence="2" id="KW-0812">Transmembrane</keyword>
<organism evidence="3 4">
    <name type="scientific">Kineococcus rhizosphaerae</name>
    <dbReference type="NCBI Taxonomy" id="559628"/>
    <lineage>
        <taxon>Bacteria</taxon>
        <taxon>Bacillati</taxon>
        <taxon>Actinomycetota</taxon>
        <taxon>Actinomycetes</taxon>
        <taxon>Kineosporiales</taxon>
        <taxon>Kineosporiaceae</taxon>
        <taxon>Kineococcus</taxon>
    </lineage>
</organism>
<evidence type="ECO:0000313" key="3">
    <source>
        <dbReference type="EMBL" id="PRY13938.1"/>
    </source>
</evidence>
<keyword evidence="4" id="KW-1185">Reference proteome</keyword>
<reference evidence="3 4" key="1">
    <citation type="submission" date="2018-03" db="EMBL/GenBank/DDBJ databases">
        <title>Genomic Encyclopedia of Archaeal and Bacterial Type Strains, Phase II (KMG-II): from individual species to whole genera.</title>
        <authorList>
            <person name="Goeker M."/>
        </authorList>
    </citation>
    <scope>NUCLEOTIDE SEQUENCE [LARGE SCALE GENOMIC DNA]</scope>
    <source>
        <strain evidence="3 4">DSM 19711</strain>
    </source>
</reference>
<evidence type="ECO:0000256" key="1">
    <source>
        <dbReference type="SAM" id="MobiDB-lite"/>
    </source>
</evidence>